<dbReference type="Pfam" id="PF01370">
    <property type="entry name" value="Epimerase"/>
    <property type="match status" value="1"/>
</dbReference>
<dbReference type="EMBL" id="JBBJCI010000419">
    <property type="protein sequence ID" value="KAK7231175.1"/>
    <property type="molecule type" value="Genomic_DNA"/>
</dbReference>
<dbReference type="PANTHER" id="PTHR10366:SF564">
    <property type="entry name" value="STEROL-4-ALPHA-CARBOXYLATE 3-DEHYDROGENASE, DECARBOXYLATING"/>
    <property type="match status" value="1"/>
</dbReference>
<evidence type="ECO:0000313" key="5">
    <source>
        <dbReference type="EMBL" id="KAK7231175.1"/>
    </source>
</evidence>
<keyword evidence="6" id="KW-1185">Reference proteome</keyword>
<comment type="similarity">
    <text evidence="2">Belongs to the NAD(P)-dependent epimerase/dehydratase family. Dihydroflavonol-4-reductase subfamily.</text>
</comment>
<dbReference type="Proteomes" id="UP001363151">
    <property type="component" value="Unassembled WGS sequence"/>
</dbReference>
<dbReference type="InterPro" id="IPR050425">
    <property type="entry name" value="NAD(P)_dehydrat-like"/>
</dbReference>
<feature type="signal peptide" evidence="3">
    <location>
        <begin position="1"/>
        <end position="22"/>
    </location>
</feature>
<gene>
    <name evidence="5" type="ORF">SO694_00071113</name>
</gene>
<organism evidence="5 6">
    <name type="scientific">Aureococcus anophagefferens</name>
    <name type="common">Harmful bloom alga</name>
    <dbReference type="NCBI Taxonomy" id="44056"/>
    <lineage>
        <taxon>Eukaryota</taxon>
        <taxon>Sar</taxon>
        <taxon>Stramenopiles</taxon>
        <taxon>Ochrophyta</taxon>
        <taxon>Pelagophyceae</taxon>
        <taxon>Pelagomonadales</taxon>
        <taxon>Pelagomonadaceae</taxon>
        <taxon>Aureococcus</taxon>
    </lineage>
</organism>
<protein>
    <submittedName>
        <fullName evidence="5">Dihydrokaempferol 4-reductase</fullName>
    </submittedName>
</protein>
<dbReference type="Gene3D" id="3.40.50.720">
    <property type="entry name" value="NAD(P)-binding Rossmann-like Domain"/>
    <property type="match status" value="1"/>
</dbReference>
<dbReference type="InterPro" id="IPR036291">
    <property type="entry name" value="NAD(P)-bd_dom_sf"/>
</dbReference>
<accession>A0ABR1FI22</accession>
<keyword evidence="3" id="KW-0732">Signal</keyword>
<proteinExistence type="inferred from homology"/>
<evidence type="ECO:0000256" key="3">
    <source>
        <dbReference type="SAM" id="SignalP"/>
    </source>
</evidence>
<dbReference type="SUPFAM" id="SSF51735">
    <property type="entry name" value="NAD(P)-binding Rossmann-fold domains"/>
    <property type="match status" value="1"/>
</dbReference>
<name>A0ABR1FI22_AURAN</name>
<comment type="caution">
    <text evidence="5">The sequence shown here is derived from an EMBL/GenBank/DDBJ whole genome shotgun (WGS) entry which is preliminary data.</text>
</comment>
<reference evidence="5 6" key="1">
    <citation type="submission" date="2024-03" db="EMBL/GenBank/DDBJ databases">
        <title>Aureococcus anophagefferens CCMP1851 and Kratosvirus quantuckense: Draft genome of a second virus-susceptible host strain in the model system.</title>
        <authorList>
            <person name="Chase E."/>
            <person name="Truchon A.R."/>
            <person name="Schepens W."/>
            <person name="Wilhelm S.W."/>
        </authorList>
    </citation>
    <scope>NUCLEOTIDE SEQUENCE [LARGE SCALE GENOMIC DNA]</scope>
    <source>
        <strain evidence="5 6">CCMP1851</strain>
    </source>
</reference>
<sequence>MVHVHVRFILAAALAATAVADGQTVACVTGATGFLGQELVAQLLEKGYAVRGTVRSATGKNAKRLTDLFKGKFLTLVEADLLGGEAGFAPCVAGADVLFHTASPFQSTGIDDPQRQLIAPAVEGTEAATKAAIASGSVKKIVLTSSIAATMGGFGDKDGCFDETDWNWSSEAKIHDVAMDAYRYSKLAAEQAFWRLVAGADGVEGAAVLPAFIVGPPRTDRTDGESLGNMVAALSGATPPRGDTPMVDVRDVAAAHVAAYETPGAAGTSPPEKYRYLASTPTAYRRDDLLSLLADAYPNAAIAPRAAPPPSTAERARDKVVFCSKNLGTLAGVSVRAAPDALLDMAHVMLELGSVAVTPRAKAPPGTRFVKKQARRLRNLFKKEL</sequence>
<evidence type="ECO:0000256" key="2">
    <source>
        <dbReference type="ARBA" id="ARBA00023445"/>
    </source>
</evidence>
<evidence type="ECO:0000256" key="1">
    <source>
        <dbReference type="ARBA" id="ARBA00023002"/>
    </source>
</evidence>
<keyword evidence="1" id="KW-0560">Oxidoreductase</keyword>
<dbReference type="InterPro" id="IPR001509">
    <property type="entry name" value="Epimerase_deHydtase"/>
</dbReference>
<evidence type="ECO:0000259" key="4">
    <source>
        <dbReference type="Pfam" id="PF01370"/>
    </source>
</evidence>
<feature type="domain" description="NAD-dependent epimerase/dehydratase" evidence="4">
    <location>
        <begin position="27"/>
        <end position="264"/>
    </location>
</feature>
<evidence type="ECO:0000313" key="6">
    <source>
        <dbReference type="Proteomes" id="UP001363151"/>
    </source>
</evidence>
<feature type="chain" id="PRO_5045240392" evidence="3">
    <location>
        <begin position="23"/>
        <end position="385"/>
    </location>
</feature>
<dbReference type="PANTHER" id="PTHR10366">
    <property type="entry name" value="NAD DEPENDENT EPIMERASE/DEHYDRATASE"/>
    <property type="match status" value="1"/>
</dbReference>